<protein>
    <recommendedName>
        <fullName evidence="1">Probable queuosine precursor transporter</fullName>
        <shortName evidence="1">Q precursor transporter</shortName>
    </recommendedName>
</protein>
<keyword evidence="1" id="KW-0472">Membrane</keyword>
<proteinExistence type="inferred from homology"/>
<dbReference type="InterPro" id="IPR003744">
    <property type="entry name" value="YhhQ"/>
</dbReference>
<dbReference type="GO" id="GO:0022857">
    <property type="term" value="F:transmembrane transporter activity"/>
    <property type="evidence" value="ECO:0007669"/>
    <property type="project" value="UniProtKB-UniRule"/>
</dbReference>
<accession>A0A2H0YVZ1</accession>
<dbReference type="HAMAP" id="MF_02088">
    <property type="entry name" value="Q_prec_transport"/>
    <property type="match status" value="1"/>
</dbReference>
<dbReference type="PANTHER" id="PTHR34300:SF2">
    <property type="entry name" value="QUEUOSINE PRECURSOR TRANSPORTER-RELATED"/>
    <property type="match status" value="1"/>
</dbReference>
<keyword evidence="1" id="KW-0812">Transmembrane</keyword>
<gene>
    <name evidence="2" type="ORF">COT24_02545</name>
</gene>
<reference evidence="2 3" key="1">
    <citation type="submission" date="2017-09" db="EMBL/GenBank/DDBJ databases">
        <title>Depth-based differentiation of microbial function through sediment-hosted aquifers and enrichment of novel symbionts in the deep terrestrial subsurface.</title>
        <authorList>
            <person name="Probst A.J."/>
            <person name="Ladd B."/>
            <person name="Jarett J.K."/>
            <person name="Geller-Mcgrath D.E."/>
            <person name="Sieber C.M."/>
            <person name="Emerson J.B."/>
            <person name="Anantharaman K."/>
            <person name="Thomas B.C."/>
            <person name="Malmstrom R."/>
            <person name="Stieglmeier M."/>
            <person name="Klingl A."/>
            <person name="Woyke T."/>
            <person name="Ryan C.M."/>
            <person name="Banfield J.F."/>
        </authorList>
    </citation>
    <scope>NUCLEOTIDE SEQUENCE [LARGE SCALE GENOMIC DNA]</scope>
    <source>
        <strain evidence="2">CG08_land_8_20_14_0_20_40_16</strain>
    </source>
</reference>
<comment type="function">
    <text evidence="1">Involved in the import of queuosine (Q) precursors, required for Q precursor salvage.</text>
</comment>
<feature type="transmembrane region" description="Helical" evidence="1">
    <location>
        <begin position="110"/>
        <end position="131"/>
    </location>
</feature>
<dbReference type="Pfam" id="PF02592">
    <property type="entry name" value="Vut_1"/>
    <property type="match status" value="1"/>
</dbReference>
<feature type="transmembrane region" description="Helical" evidence="1">
    <location>
        <begin position="12"/>
        <end position="30"/>
    </location>
</feature>
<evidence type="ECO:0000313" key="3">
    <source>
        <dbReference type="Proteomes" id="UP000231542"/>
    </source>
</evidence>
<dbReference type="NCBIfam" id="TIGR00697">
    <property type="entry name" value="queuosine precursor transporter"/>
    <property type="match status" value="1"/>
</dbReference>
<organism evidence="2 3">
    <name type="scientific">Candidatus Kerfeldbacteria bacterium CG08_land_8_20_14_0_20_40_16</name>
    <dbReference type="NCBI Taxonomy" id="2014244"/>
    <lineage>
        <taxon>Bacteria</taxon>
        <taxon>Candidatus Kerfeldiibacteriota</taxon>
    </lineage>
</organism>
<comment type="subcellular location">
    <subcellularLocation>
        <location evidence="1">Cell membrane</location>
        <topology evidence="1">Multi-pass membrane protein</topology>
    </subcellularLocation>
</comment>
<feature type="transmembrane region" description="Helical" evidence="1">
    <location>
        <begin position="36"/>
        <end position="57"/>
    </location>
</feature>
<comment type="caution">
    <text evidence="2">The sequence shown here is derived from an EMBL/GenBank/DDBJ whole genome shotgun (WGS) entry which is preliminary data.</text>
</comment>
<evidence type="ECO:0000313" key="2">
    <source>
        <dbReference type="EMBL" id="PIS42661.1"/>
    </source>
</evidence>
<evidence type="ECO:0000256" key="1">
    <source>
        <dbReference type="HAMAP-Rule" id="MF_02088"/>
    </source>
</evidence>
<dbReference type="Proteomes" id="UP000231542">
    <property type="component" value="Unassembled WGS sequence"/>
</dbReference>
<dbReference type="AlphaFoldDB" id="A0A2H0YVZ1"/>
<dbReference type="PANTHER" id="PTHR34300">
    <property type="entry name" value="QUEUOSINE PRECURSOR TRANSPORTER-RELATED"/>
    <property type="match status" value="1"/>
</dbReference>
<comment type="similarity">
    <text evidence="1">Belongs to the vitamin uptake transporter (VUT/ECF) (TC 2.A.88) family. Q precursor transporter subfamily.</text>
</comment>
<feature type="transmembrane region" description="Helical" evidence="1">
    <location>
        <begin position="152"/>
        <end position="170"/>
    </location>
</feature>
<sequence length="231" mass="26373">MKFSLTIEDKTNILLAIFVAALVAANLLGSKITELFGIRTSVGILAYPITFLITDIIAEVQGRSKARSFILAGFVALILTLVLTVISVKMPPYKNFEYNTGYSAIFSNSIRMIIGSITAFVLSQLHDVWAFHFWKEKTKNKFLWLRNNFSTIVSQFIDTTVFMFIAFYLVTPKYTVPFIFSLIIPYWFLKVVFALCDTPFVYMGVKFLKTKNNLTPRLRSGRNELLNIDDK</sequence>
<dbReference type="EMBL" id="PEXU01000030">
    <property type="protein sequence ID" value="PIS42661.1"/>
    <property type="molecule type" value="Genomic_DNA"/>
</dbReference>
<keyword evidence="1" id="KW-0813">Transport</keyword>
<keyword evidence="1" id="KW-1003">Cell membrane</keyword>
<feature type="transmembrane region" description="Helical" evidence="1">
    <location>
        <begin position="69"/>
        <end position="90"/>
    </location>
</feature>
<keyword evidence="1" id="KW-1133">Transmembrane helix</keyword>
<name>A0A2H0YVZ1_9BACT</name>
<feature type="transmembrane region" description="Helical" evidence="1">
    <location>
        <begin position="176"/>
        <end position="202"/>
    </location>
</feature>
<dbReference type="GO" id="GO:0005886">
    <property type="term" value="C:plasma membrane"/>
    <property type="evidence" value="ECO:0007669"/>
    <property type="project" value="UniProtKB-SubCell"/>
</dbReference>